<keyword evidence="1" id="KW-1133">Transmembrane helix</keyword>
<keyword evidence="3" id="KW-1185">Reference proteome</keyword>
<evidence type="ECO:0000313" key="3">
    <source>
        <dbReference type="Proteomes" id="UP001180825"/>
    </source>
</evidence>
<dbReference type="EMBL" id="JAVDXV010000003">
    <property type="protein sequence ID" value="MDR7332709.1"/>
    <property type="molecule type" value="Genomic_DNA"/>
</dbReference>
<keyword evidence="1" id="KW-0472">Membrane</keyword>
<accession>A0ABU2A6B3</accession>
<dbReference type="RefSeq" id="WP_310327611.1">
    <property type="nucleotide sequence ID" value="NZ_JAVDXV010000003.1"/>
</dbReference>
<dbReference type="Pfam" id="PF13346">
    <property type="entry name" value="ABC2_membrane_5"/>
    <property type="match status" value="1"/>
</dbReference>
<sequence>MNTLTAKLIAKELHQYRWMMAGATAAGLAALPMAASSKTGFHIAFIVWVTAVIALAVMLAIYGVGNERKERARLFVLSLPLSPRDYVRIKVLGLFACFFGPWLALSLGAATLILVAPDVPDGLLPYTVLMCVYLLLNFALVLCAALHIASEGAMGGVIIVTNMSVSLFLSALGHVPDIGTHMQAAEPVWNTAFWLILALELGATALALTLPLLVAARRRDFL</sequence>
<protein>
    <submittedName>
        <fullName evidence="2">ABC-type transport system involved in multi-copper enzyme maturation permease subunit</fullName>
    </submittedName>
</protein>
<dbReference type="InterPro" id="IPR025699">
    <property type="entry name" value="ABC2_memb-like"/>
</dbReference>
<comment type="caution">
    <text evidence="2">The sequence shown here is derived from an EMBL/GenBank/DDBJ whole genome shotgun (WGS) entry which is preliminary data.</text>
</comment>
<dbReference type="Proteomes" id="UP001180825">
    <property type="component" value="Unassembled WGS sequence"/>
</dbReference>
<proteinExistence type="predicted"/>
<organism evidence="2 3">
    <name type="scientific">Roseateles asaccharophilus</name>
    <dbReference type="NCBI Taxonomy" id="582607"/>
    <lineage>
        <taxon>Bacteria</taxon>
        <taxon>Pseudomonadati</taxon>
        <taxon>Pseudomonadota</taxon>
        <taxon>Betaproteobacteria</taxon>
        <taxon>Burkholderiales</taxon>
        <taxon>Sphaerotilaceae</taxon>
        <taxon>Roseateles</taxon>
    </lineage>
</organism>
<feature type="transmembrane region" description="Helical" evidence="1">
    <location>
        <begin position="91"/>
        <end position="117"/>
    </location>
</feature>
<name>A0ABU2A6B3_9BURK</name>
<feature type="transmembrane region" description="Helical" evidence="1">
    <location>
        <begin position="192"/>
        <end position="216"/>
    </location>
</feature>
<feature type="transmembrane region" description="Helical" evidence="1">
    <location>
        <begin position="123"/>
        <end position="146"/>
    </location>
</feature>
<keyword evidence="1" id="KW-0812">Transmembrane</keyword>
<gene>
    <name evidence="2" type="ORF">J2X21_001842</name>
</gene>
<evidence type="ECO:0000313" key="2">
    <source>
        <dbReference type="EMBL" id="MDR7332709.1"/>
    </source>
</evidence>
<evidence type="ECO:0000256" key="1">
    <source>
        <dbReference type="SAM" id="Phobius"/>
    </source>
</evidence>
<feature type="transmembrane region" description="Helical" evidence="1">
    <location>
        <begin position="153"/>
        <end position="172"/>
    </location>
</feature>
<reference evidence="2 3" key="1">
    <citation type="submission" date="2023-07" db="EMBL/GenBank/DDBJ databases">
        <title>Sorghum-associated microbial communities from plants grown in Nebraska, USA.</title>
        <authorList>
            <person name="Schachtman D."/>
        </authorList>
    </citation>
    <scope>NUCLEOTIDE SEQUENCE [LARGE SCALE GENOMIC DNA]</scope>
    <source>
        <strain evidence="2 3">BE316</strain>
    </source>
</reference>
<feature type="transmembrane region" description="Helical" evidence="1">
    <location>
        <begin position="46"/>
        <end position="65"/>
    </location>
</feature>